<feature type="transmembrane region" description="Helical" evidence="1">
    <location>
        <begin position="197"/>
        <end position="218"/>
    </location>
</feature>
<evidence type="ECO:0000313" key="3">
    <source>
        <dbReference type="Proteomes" id="UP000003226"/>
    </source>
</evidence>
<evidence type="ECO:0000256" key="1">
    <source>
        <dbReference type="SAM" id="Phobius"/>
    </source>
</evidence>
<dbReference type="AlphaFoldDB" id="I4W008"/>
<sequence length="241" mass="25915">MDTSILLARYHGGGLLPDAEAALLEVLADRGCAVEALEGRGAPGIATSRVDEVVDAHSVSLNAKRSLPMAWRWLELEVAAFALRARERGRLRETWAQVARFGLLAACVWSVQLATSFGLGLFVVANVFCDSGPLVKCFHAGLSFLEVGAAADVLLIPVAVALLFPKKWSAWYLKAVPVLSLAVFIAAIHWYRILPMVSAKAAELSALIAFLTIAYLILSRTKLSGTDVSSRISSINKDVAR</sequence>
<reference evidence="2 3" key="1">
    <citation type="journal article" date="2012" name="J. Bacteriol.">
        <title>Genome sequences for six rhodanobacter strains, isolated from soils and the terrestrial subsurface, with variable denitrification capabilities.</title>
        <authorList>
            <person name="Kostka J.E."/>
            <person name="Green S.J."/>
            <person name="Rishishwar L."/>
            <person name="Prakash O."/>
            <person name="Katz L.S."/>
            <person name="Marino-Ramirez L."/>
            <person name="Jordan I.K."/>
            <person name="Munk C."/>
            <person name="Ivanova N."/>
            <person name="Mikhailova N."/>
            <person name="Watson D.B."/>
            <person name="Brown S.D."/>
            <person name="Palumbo A.V."/>
            <person name="Brooks S.C."/>
        </authorList>
    </citation>
    <scope>NUCLEOTIDE SEQUENCE [LARGE SCALE GENOMIC DNA]</scope>
    <source>
        <strain evidence="2 3">B39</strain>
    </source>
</reference>
<proteinExistence type="predicted"/>
<keyword evidence="1" id="KW-1133">Transmembrane helix</keyword>
<gene>
    <name evidence="2" type="ORF">UU7_10266</name>
</gene>
<organism evidence="2 3">
    <name type="scientific">Rhodanobacter spathiphylli B39</name>
    <dbReference type="NCBI Taxonomy" id="1163407"/>
    <lineage>
        <taxon>Bacteria</taxon>
        <taxon>Pseudomonadati</taxon>
        <taxon>Pseudomonadota</taxon>
        <taxon>Gammaproteobacteria</taxon>
        <taxon>Lysobacterales</taxon>
        <taxon>Rhodanobacteraceae</taxon>
        <taxon>Rhodanobacter</taxon>
    </lineage>
</organism>
<keyword evidence="1" id="KW-0812">Transmembrane</keyword>
<keyword evidence="1" id="KW-0472">Membrane</keyword>
<comment type="caution">
    <text evidence="2">The sequence shown here is derived from an EMBL/GenBank/DDBJ whole genome shotgun (WGS) entry which is preliminary data.</text>
</comment>
<accession>I4W008</accession>
<dbReference type="RefSeq" id="WP_007808002.1">
    <property type="nucleotide sequence ID" value="NZ_AJXT01000029.1"/>
</dbReference>
<feature type="transmembrane region" description="Helical" evidence="1">
    <location>
        <begin position="144"/>
        <end position="164"/>
    </location>
</feature>
<keyword evidence="3" id="KW-1185">Reference proteome</keyword>
<dbReference type="EMBL" id="AJXT01000029">
    <property type="protein sequence ID" value="EIL92799.1"/>
    <property type="molecule type" value="Genomic_DNA"/>
</dbReference>
<feature type="transmembrane region" description="Helical" evidence="1">
    <location>
        <begin position="98"/>
        <end position="124"/>
    </location>
</feature>
<protein>
    <submittedName>
        <fullName evidence="2">Uncharacterized protein</fullName>
    </submittedName>
</protein>
<evidence type="ECO:0000313" key="2">
    <source>
        <dbReference type="EMBL" id="EIL92799.1"/>
    </source>
</evidence>
<feature type="transmembrane region" description="Helical" evidence="1">
    <location>
        <begin position="171"/>
        <end position="191"/>
    </location>
</feature>
<name>I4W008_9GAMM</name>
<dbReference type="Proteomes" id="UP000003226">
    <property type="component" value="Unassembled WGS sequence"/>
</dbReference>
<dbReference type="OrthoDB" id="9811417at2"/>